<accession>A0A382FJ16</accession>
<dbReference type="InterPro" id="IPR036291">
    <property type="entry name" value="NAD(P)-bd_dom_sf"/>
</dbReference>
<gene>
    <name evidence="2" type="ORF">METZ01_LOCUS215057</name>
</gene>
<feature type="domain" description="3-beta hydroxysteroid dehydrogenase/isomerase" evidence="1">
    <location>
        <begin position="9"/>
        <end position="44"/>
    </location>
</feature>
<sequence>MNNSNKSVAVAGAGGFIGGHLVAKLIEQGFSTIRAIDIKGLDEWYQVHPDV</sequence>
<dbReference type="SUPFAM" id="SSF51735">
    <property type="entry name" value="NAD(P)-binding Rossmann-fold domains"/>
    <property type="match status" value="1"/>
</dbReference>
<dbReference type="Pfam" id="PF01073">
    <property type="entry name" value="3Beta_HSD"/>
    <property type="match status" value="1"/>
</dbReference>
<organism evidence="2">
    <name type="scientific">marine metagenome</name>
    <dbReference type="NCBI Taxonomy" id="408172"/>
    <lineage>
        <taxon>unclassified sequences</taxon>
        <taxon>metagenomes</taxon>
        <taxon>ecological metagenomes</taxon>
    </lineage>
</organism>
<dbReference type="GO" id="GO:0006694">
    <property type="term" value="P:steroid biosynthetic process"/>
    <property type="evidence" value="ECO:0007669"/>
    <property type="project" value="InterPro"/>
</dbReference>
<dbReference type="GO" id="GO:0016616">
    <property type="term" value="F:oxidoreductase activity, acting on the CH-OH group of donors, NAD or NADP as acceptor"/>
    <property type="evidence" value="ECO:0007669"/>
    <property type="project" value="InterPro"/>
</dbReference>
<evidence type="ECO:0000313" key="2">
    <source>
        <dbReference type="EMBL" id="SVB62203.1"/>
    </source>
</evidence>
<dbReference type="AlphaFoldDB" id="A0A382FJ16"/>
<dbReference type="EMBL" id="UINC01049891">
    <property type="protein sequence ID" value="SVB62203.1"/>
    <property type="molecule type" value="Genomic_DNA"/>
</dbReference>
<name>A0A382FJ16_9ZZZZ</name>
<evidence type="ECO:0000259" key="1">
    <source>
        <dbReference type="Pfam" id="PF01073"/>
    </source>
</evidence>
<protein>
    <recommendedName>
        <fullName evidence="1">3-beta hydroxysteroid dehydrogenase/isomerase domain-containing protein</fullName>
    </recommendedName>
</protein>
<dbReference type="Gene3D" id="3.40.50.720">
    <property type="entry name" value="NAD(P)-binding Rossmann-like Domain"/>
    <property type="match status" value="1"/>
</dbReference>
<dbReference type="InterPro" id="IPR002225">
    <property type="entry name" value="3Beta_OHSteriod_DH/Estase"/>
</dbReference>
<reference evidence="2" key="1">
    <citation type="submission" date="2018-05" db="EMBL/GenBank/DDBJ databases">
        <authorList>
            <person name="Lanie J.A."/>
            <person name="Ng W.-L."/>
            <person name="Kazmierczak K.M."/>
            <person name="Andrzejewski T.M."/>
            <person name="Davidsen T.M."/>
            <person name="Wayne K.J."/>
            <person name="Tettelin H."/>
            <person name="Glass J.I."/>
            <person name="Rusch D."/>
            <person name="Podicherti R."/>
            <person name="Tsui H.-C.T."/>
            <person name="Winkler M.E."/>
        </authorList>
    </citation>
    <scope>NUCLEOTIDE SEQUENCE</scope>
</reference>
<proteinExistence type="predicted"/>
<feature type="non-terminal residue" evidence="2">
    <location>
        <position position="51"/>
    </location>
</feature>